<evidence type="ECO:0000313" key="2">
    <source>
        <dbReference type="Proteomes" id="UP000199682"/>
    </source>
</evidence>
<evidence type="ECO:0000313" key="1">
    <source>
        <dbReference type="EMBL" id="SDM92398.1"/>
    </source>
</evidence>
<dbReference type="EMBL" id="FNET01000029">
    <property type="protein sequence ID" value="SDM92398.1"/>
    <property type="molecule type" value="Genomic_DNA"/>
</dbReference>
<protein>
    <submittedName>
        <fullName evidence="1">Uncharacterized protein</fullName>
    </submittedName>
</protein>
<organism evidence="1 2">
    <name type="scientific">Lentzea albidocapillata subsp. violacea</name>
    <dbReference type="NCBI Taxonomy" id="128104"/>
    <lineage>
        <taxon>Bacteria</taxon>
        <taxon>Bacillati</taxon>
        <taxon>Actinomycetota</taxon>
        <taxon>Actinomycetes</taxon>
        <taxon>Pseudonocardiales</taxon>
        <taxon>Pseudonocardiaceae</taxon>
        <taxon>Lentzea</taxon>
    </lineage>
</organism>
<dbReference type="AlphaFoldDB" id="A0A1G9X6M4"/>
<dbReference type="Proteomes" id="UP000199682">
    <property type="component" value="Unassembled WGS sequence"/>
</dbReference>
<name>A0A1G9X6M4_9PSEU</name>
<gene>
    <name evidence="1" type="ORF">SAMN04488074_12957</name>
</gene>
<sequence>MKRPVERWRIVEMEMWDQEAIDLVRPGFIEFTNDGTGRFGFIAVTGQMDCRWAERDGQPFVEFSWDGDDEGDQVSGRGWAALALDGTLSGHLFFHMGDDSSFRATPLAEDNTGNGH</sequence>
<accession>A0A1G9X6M4</accession>
<reference evidence="2" key="1">
    <citation type="submission" date="2016-10" db="EMBL/GenBank/DDBJ databases">
        <authorList>
            <person name="Varghese N."/>
            <person name="Submissions S."/>
        </authorList>
    </citation>
    <scope>NUCLEOTIDE SEQUENCE [LARGE SCALE GENOMIC DNA]</scope>
    <source>
        <strain evidence="2">DSM 44796</strain>
    </source>
</reference>
<proteinExistence type="predicted"/>